<protein>
    <submittedName>
        <fullName evidence="2">AlNc14C71G4868 protein</fullName>
    </submittedName>
</protein>
<evidence type="ECO:0000313" key="2">
    <source>
        <dbReference type="EMBL" id="CCA19430.1"/>
    </source>
</evidence>
<dbReference type="HOGENOM" id="CLU_1172461_0_0_1"/>
<proteinExistence type="predicted"/>
<organism evidence="2">
    <name type="scientific">Albugo laibachii Nc14</name>
    <dbReference type="NCBI Taxonomy" id="890382"/>
    <lineage>
        <taxon>Eukaryota</taxon>
        <taxon>Sar</taxon>
        <taxon>Stramenopiles</taxon>
        <taxon>Oomycota</taxon>
        <taxon>Peronosporomycetes</taxon>
        <taxon>Albuginales</taxon>
        <taxon>Albuginaceae</taxon>
        <taxon>Albugo</taxon>
    </lineage>
</organism>
<accession>F0WE01</accession>
<dbReference type="EMBL" id="FR824116">
    <property type="protein sequence ID" value="CCA19430.1"/>
    <property type="molecule type" value="Genomic_DNA"/>
</dbReference>
<reference evidence="2" key="1">
    <citation type="journal article" date="2011" name="PLoS Biol.">
        <title>Gene gain and loss during evolution of obligate parasitism in the white rust pathogen of Arabidopsis thaliana.</title>
        <authorList>
            <person name="Kemen E."/>
            <person name="Gardiner A."/>
            <person name="Schultz-Larsen T."/>
            <person name="Kemen A.C."/>
            <person name="Balmuth A.L."/>
            <person name="Robert-Seilaniantz A."/>
            <person name="Bailey K."/>
            <person name="Holub E."/>
            <person name="Studholme D.J."/>
            <person name="Maclean D."/>
            <person name="Jones J.D."/>
        </authorList>
    </citation>
    <scope>NUCLEOTIDE SEQUENCE</scope>
</reference>
<sequence>MTNDSTSIPPHTRSDSTSISTKRGCGQERSYFASRSHENGPTKAFRHHFEESHIPRKVQKEVAHAPLCANLLNYASFSSASQINWYEDVVLRRSTTQRCANTLPIHKFISLLLLYITYLYHNAKTLCNWIVRNLKFPPSTHKTLATALIFACLTSLHVPAAISLTKAHSVLNDHDVSDTVSRLSKGHIIFVSIPKYDNFLPLKHLAKNLYDRGYYVGMALPEVRNMMLKHELKHLFH</sequence>
<reference evidence="2" key="2">
    <citation type="submission" date="2011-02" db="EMBL/GenBank/DDBJ databases">
        <authorList>
            <person name="MacLean D."/>
        </authorList>
    </citation>
    <scope>NUCLEOTIDE SEQUENCE</scope>
</reference>
<dbReference type="AlphaFoldDB" id="F0WE01"/>
<gene>
    <name evidence="2" type="primary">AlNc14C71G4868</name>
    <name evidence="2" type="ORF">ALNC14_055730</name>
</gene>
<name>F0WE01_9STRA</name>
<evidence type="ECO:0000256" key="1">
    <source>
        <dbReference type="SAM" id="MobiDB-lite"/>
    </source>
</evidence>
<feature type="compositionally biased region" description="Polar residues" evidence="1">
    <location>
        <begin position="1"/>
        <end position="21"/>
    </location>
</feature>
<feature type="region of interest" description="Disordered" evidence="1">
    <location>
        <begin position="1"/>
        <end position="24"/>
    </location>
</feature>